<organism evidence="1 2">
    <name type="scientific">Strongylus vulgaris</name>
    <name type="common">Blood worm</name>
    <dbReference type="NCBI Taxonomy" id="40348"/>
    <lineage>
        <taxon>Eukaryota</taxon>
        <taxon>Metazoa</taxon>
        <taxon>Ecdysozoa</taxon>
        <taxon>Nematoda</taxon>
        <taxon>Chromadorea</taxon>
        <taxon>Rhabditida</taxon>
        <taxon>Rhabditina</taxon>
        <taxon>Rhabditomorpha</taxon>
        <taxon>Strongyloidea</taxon>
        <taxon>Strongylidae</taxon>
        <taxon>Strongylus</taxon>
    </lineage>
</organism>
<proteinExistence type="predicted"/>
<dbReference type="AlphaFoldDB" id="A0A3P7IKF8"/>
<sequence length="114" mass="13344">MYRIYHGLCREEEERLEADRRIPRSVSNSNTHERSRVFVMNMEAEVKVKPYPVPKHPKTHMERTESIKGETKEISKLTREQVNRLADSQRQLIIGTFAKMEANPVKIGLNILVK</sequence>
<dbReference type="OrthoDB" id="436496at2759"/>
<evidence type="ECO:0000313" key="2">
    <source>
        <dbReference type="Proteomes" id="UP000270094"/>
    </source>
</evidence>
<name>A0A3P7IKF8_STRVU</name>
<gene>
    <name evidence="1" type="ORF">SVUK_LOCUS1042</name>
</gene>
<keyword evidence="2" id="KW-1185">Reference proteome</keyword>
<evidence type="ECO:0000313" key="1">
    <source>
        <dbReference type="EMBL" id="VDM66044.1"/>
    </source>
</evidence>
<dbReference type="Proteomes" id="UP000270094">
    <property type="component" value="Unassembled WGS sequence"/>
</dbReference>
<protein>
    <submittedName>
        <fullName evidence="1">Uncharacterized protein</fullName>
    </submittedName>
</protein>
<dbReference type="EMBL" id="UYYB01001945">
    <property type="protein sequence ID" value="VDM66044.1"/>
    <property type="molecule type" value="Genomic_DNA"/>
</dbReference>
<accession>A0A3P7IKF8</accession>
<reference evidence="1 2" key="1">
    <citation type="submission" date="2018-11" db="EMBL/GenBank/DDBJ databases">
        <authorList>
            <consortium name="Pathogen Informatics"/>
        </authorList>
    </citation>
    <scope>NUCLEOTIDE SEQUENCE [LARGE SCALE GENOMIC DNA]</scope>
</reference>